<dbReference type="SMART" id="SM00283">
    <property type="entry name" value="MA"/>
    <property type="match status" value="1"/>
</dbReference>
<dbReference type="SMART" id="SM00304">
    <property type="entry name" value="HAMP"/>
    <property type="match status" value="1"/>
</dbReference>
<keyword evidence="4" id="KW-0812">Transmembrane</keyword>
<dbReference type="EMBL" id="JAAEDK010000090">
    <property type="protein sequence ID" value="MBR0662280.1"/>
    <property type="molecule type" value="Genomic_DNA"/>
</dbReference>
<dbReference type="InterPro" id="IPR009875">
    <property type="entry name" value="PilZ_domain"/>
</dbReference>
<feature type="signal peptide" evidence="5">
    <location>
        <begin position="1"/>
        <end position="21"/>
    </location>
</feature>
<dbReference type="PANTHER" id="PTHR32089:SF112">
    <property type="entry name" value="LYSOZYME-LIKE PROTEIN-RELATED"/>
    <property type="match status" value="1"/>
</dbReference>
<dbReference type="GO" id="GO:0035438">
    <property type="term" value="F:cyclic-di-GMP binding"/>
    <property type="evidence" value="ECO:0007669"/>
    <property type="project" value="InterPro"/>
</dbReference>
<dbReference type="Pfam" id="PF00015">
    <property type="entry name" value="MCPsignal"/>
    <property type="match status" value="1"/>
</dbReference>
<feature type="domain" description="Methyl-accepting transducer" evidence="6">
    <location>
        <begin position="309"/>
        <end position="531"/>
    </location>
</feature>
<keyword evidence="4" id="KW-0472">Membrane</keyword>
<dbReference type="GO" id="GO:0006935">
    <property type="term" value="P:chemotaxis"/>
    <property type="evidence" value="ECO:0007669"/>
    <property type="project" value="InterPro"/>
</dbReference>
<keyword evidence="4" id="KW-1133">Transmembrane helix</keyword>
<dbReference type="AlphaFoldDB" id="A0A9X9WPM0"/>
<dbReference type="InterPro" id="IPR004090">
    <property type="entry name" value="Chemotax_Me-accpt_rcpt"/>
</dbReference>
<evidence type="ECO:0000313" key="11">
    <source>
        <dbReference type="Proteomes" id="UP001138708"/>
    </source>
</evidence>
<sequence>MRLRIAPLLLGLLAAIVLANAAATGVAWFSLRQDAAVVGGLRAGTVGPLQDLKALSDAYAVSVVDASHKMRNGNFTWEEGAAALAASAGVVERSWGALGRANLAPDAQAALARAAGRRDGAEAVLRDLRRIAAARDAAGLDALVRQRLYQAIDPVTEALSDATDALVAAADQAVAEEAAMLGRATAVLGMLAVLALAIAAGAGWIVLARVTRPIARLTAAMAALARGDLGTEIPGTGRRDEVGDMAAAVAVFRAAGEENARLRARQATDAEAAEAARRAALDGMARRVEEETRGAVDAVSARMATVTGAAGGVGTATGRIRAESASVAEAAREALGATQTVAAATDELSASIREIASRVDEAAGAARAAVGGVEHGTRTIASLQDAVARIGEVAGLIADIAGQTNLLALNATIEAARAGEAGKGFAVVAGEVKSLATQTARRTEDISRQIGLITAATSEAVEAVQGIAQSVAALDGIAAGIAGAMEQQTLATGEIARAVSGAAAAVREVESRIAGVAGESEHSAEAAGTMARAAEDAQGAVAELRGLLVRIVRTSTEEVDRRAHARTPLDRGAMLELDGRRAVAVNLLDLSEGGAAVEWAGAAPPAGTTGRIVIDTALLPVRVVQAAEGRLGLAFAAEAPAVADTVRRIVAGAGLARAA</sequence>
<keyword evidence="5" id="KW-0732">Signal</keyword>
<evidence type="ECO:0000256" key="3">
    <source>
        <dbReference type="PROSITE-ProRule" id="PRU00284"/>
    </source>
</evidence>
<dbReference type="RefSeq" id="WP_168041718.1">
    <property type="nucleotide sequence ID" value="NZ_JAAEDK010000090.1"/>
</dbReference>
<evidence type="ECO:0000256" key="2">
    <source>
        <dbReference type="ARBA" id="ARBA00029447"/>
    </source>
</evidence>
<keyword evidence="1 3" id="KW-0807">Transducer</keyword>
<evidence type="ECO:0000259" key="7">
    <source>
        <dbReference type="PROSITE" id="PS50885"/>
    </source>
</evidence>
<dbReference type="GO" id="GO:0004888">
    <property type="term" value="F:transmembrane signaling receptor activity"/>
    <property type="evidence" value="ECO:0007669"/>
    <property type="project" value="InterPro"/>
</dbReference>
<feature type="transmembrane region" description="Helical" evidence="4">
    <location>
        <begin position="186"/>
        <end position="207"/>
    </location>
</feature>
<dbReference type="Gene3D" id="1.10.287.950">
    <property type="entry name" value="Methyl-accepting chemotaxis protein"/>
    <property type="match status" value="1"/>
</dbReference>
<dbReference type="GO" id="GO:0016020">
    <property type="term" value="C:membrane"/>
    <property type="evidence" value="ECO:0007669"/>
    <property type="project" value="InterPro"/>
</dbReference>
<dbReference type="GO" id="GO:0007165">
    <property type="term" value="P:signal transduction"/>
    <property type="evidence" value="ECO:0007669"/>
    <property type="project" value="UniProtKB-KW"/>
</dbReference>
<dbReference type="CDD" id="cd06225">
    <property type="entry name" value="HAMP"/>
    <property type="match status" value="1"/>
</dbReference>
<organism evidence="8 11">
    <name type="scientific">Neoroseomonas oryzicola</name>
    <dbReference type="NCBI Taxonomy" id="535904"/>
    <lineage>
        <taxon>Bacteria</taxon>
        <taxon>Pseudomonadati</taxon>
        <taxon>Pseudomonadota</taxon>
        <taxon>Alphaproteobacteria</taxon>
        <taxon>Acetobacterales</taxon>
        <taxon>Acetobacteraceae</taxon>
        <taxon>Neoroseomonas</taxon>
    </lineage>
</organism>
<reference evidence="8" key="1">
    <citation type="submission" date="2020-01" db="EMBL/GenBank/DDBJ databases">
        <authorList>
            <person name="Rat A."/>
        </authorList>
    </citation>
    <scope>NUCLEOTIDE SEQUENCE</scope>
    <source>
        <strain evidence="8">LMG 31161</strain>
    </source>
</reference>
<dbReference type="Pfam" id="PF07238">
    <property type="entry name" value="PilZ"/>
    <property type="match status" value="1"/>
</dbReference>
<comment type="caution">
    <text evidence="8">The sequence shown here is derived from an EMBL/GenBank/DDBJ whole genome shotgun (WGS) entry which is preliminary data.</text>
</comment>
<dbReference type="InterPro" id="IPR004089">
    <property type="entry name" value="MCPsignal_dom"/>
</dbReference>
<reference evidence="8" key="3">
    <citation type="journal article" date="2021" name="Syst. Appl. Microbiol.">
        <title>Roseomonas hellenica sp. nov., isolated from roots of wild-growing Alkanna tinctoria.</title>
        <authorList>
            <person name="Rat A."/>
            <person name="Naranjo H.D."/>
            <person name="Lebbe L."/>
            <person name="Cnockaert M."/>
            <person name="Krigas N."/>
            <person name="Grigoriadou K."/>
            <person name="Maloupa E."/>
            <person name="Willems A."/>
        </authorList>
    </citation>
    <scope>NUCLEOTIDE SEQUENCE</scope>
    <source>
        <strain evidence="8">LMG 31161</strain>
    </source>
</reference>
<dbReference type="Pfam" id="PF00672">
    <property type="entry name" value="HAMP"/>
    <property type="match status" value="1"/>
</dbReference>
<dbReference type="PANTHER" id="PTHR32089">
    <property type="entry name" value="METHYL-ACCEPTING CHEMOTAXIS PROTEIN MCPB"/>
    <property type="match status" value="1"/>
</dbReference>
<dbReference type="Proteomes" id="UP000746741">
    <property type="component" value="Unassembled WGS sequence"/>
</dbReference>
<evidence type="ECO:0000256" key="4">
    <source>
        <dbReference type="SAM" id="Phobius"/>
    </source>
</evidence>
<comment type="similarity">
    <text evidence="2">Belongs to the methyl-accepting chemotaxis (MCP) protein family.</text>
</comment>
<dbReference type="PROSITE" id="PS50885">
    <property type="entry name" value="HAMP"/>
    <property type="match status" value="1"/>
</dbReference>
<keyword evidence="10" id="KW-1185">Reference proteome</keyword>
<evidence type="ECO:0000259" key="6">
    <source>
        <dbReference type="PROSITE" id="PS50111"/>
    </source>
</evidence>
<dbReference type="EMBL" id="JAAVUP010000003">
    <property type="protein sequence ID" value="NKE17821.1"/>
    <property type="molecule type" value="Genomic_DNA"/>
</dbReference>
<feature type="domain" description="HAMP" evidence="7">
    <location>
        <begin position="208"/>
        <end position="261"/>
    </location>
</feature>
<dbReference type="SUPFAM" id="SSF141371">
    <property type="entry name" value="PilZ domain-like"/>
    <property type="match status" value="1"/>
</dbReference>
<name>A0A9X9WPM0_9PROT</name>
<dbReference type="Gene3D" id="6.10.340.10">
    <property type="match status" value="1"/>
</dbReference>
<dbReference type="Gene3D" id="2.40.10.220">
    <property type="entry name" value="predicted glycosyltransferase like domains"/>
    <property type="match status" value="1"/>
</dbReference>
<protein>
    <submittedName>
        <fullName evidence="8">HAMP domain-containing protein</fullName>
    </submittedName>
</protein>
<accession>A0A9X9WPM0</accession>
<evidence type="ECO:0000256" key="5">
    <source>
        <dbReference type="SAM" id="SignalP"/>
    </source>
</evidence>
<dbReference type="Proteomes" id="UP001138708">
    <property type="component" value="Unassembled WGS sequence"/>
</dbReference>
<evidence type="ECO:0000313" key="10">
    <source>
        <dbReference type="Proteomes" id="UP000746741"/>
    </source>
</evidence>
<dbReference type="PROSITE" id="PS50111">
    <property type="entry name" value="CHEMOTAXIS_TRANSDUC_2"/>
    <property type="match status" value="1"/>
</dbReference>
<feature type="chain" id="PRO_5040855243" evidence="5">
    <location>
        <begin position="22"/>
        <end position="659"/>
    </location>
</feature>
<gene>
    <name evidence="9" type="ORF">GWK15_12780</name>
    <name evidence="8" type="ORF">GXW75_23705</name>
</gene>
<dbReference type="InterPro" id="IPR003660">
    <property type="entry name" value="HAMP_dom"/>
</dbReference>
<dbReference type="PRINTS" id="PR00260">
    <property type="entry name" value="CHEMTRNSDUCR"/>
</dbReference>
<evidence type="ECO:0000313" key="8">
    <source>
        <dbReference type="EMBL" id="MBR0662280.1"/>
    </source>
</evidence>
<reference evidence="9 10" key="2">
    <citation type="submission" date="2020-02" db="EMBL/GenBank/DDBJ databases">
        <authorList>
            <person name="Sun Q."/>
            <person name="Inoue M."/>
        </authorList>
    </citation>
    <scope>NUCLEOTIDE SEQUENCE [LARGE SCALE GENOMIC DNA]</scope>
    <source>
        <strain evidence="9 10">KCTC 22478</strain>
    </source>
</reference>
<evidence type="ECO:0000313" key="9">
    <source>
        <dbReference type="EMBL" id="NKE17821.1"/>
    </source>
</evidence>
<proteinExistence type="inferred from homology"/>
<evidence type="ECO:0000256" key="1">
    <source>
        <dbReference type="ARBA" id="ARBA00023224"/>
    </source>
</evidence>
<dbReference type="SUPFAM" id="SSF58104">
    <property type="entry name" value="Methyl-accepting chemotaxis protein (MCP) signaling domain"/>
    <property type="match status" value="1"/>
</dbReference>